<dbReference type="RefSeq" id="WP_280105715.1">
    <property type="nucleotide sequence ID" value="NZ_CP122961.1"/>
</dbReference>
<sequence>MSLEITMIVLLAAIFNASWNAIVKVSGDRIAVMAVITLLGSLVSVFALPFVALPDSASWPLLGLAILIHTAYHFCLPMAYHYGDFGQVYPIARGSAPLLVTLGAAAFAGEMLGMLPLFGVLFLGVGVMSLSFDTHAGITRNPRAILLALGTGALIASYTLVGGLGARLCGFIDPRQRLADVCDCSDMESQGDKKSYIQQFGTRRCWRWNAGRCVLDRYLGHGLRSSRHGIGSTRNQRTFRGADFHSHSERGLRRMAVCFFRPDRLRHCFVTLQALIKPSREPACYWL</sequence>
<keyword evidence="1" id="KW-1133">Transmembrane helix</keyword>
<proteinExistence type="predicted"/>
<feature type="transmembrane region" description="Helical" evidence="1">
    <location>
        <begin position="6"/>
        <end position="23"/>
    </location>
</feature>
<accession>A0ABY8LR53</accession>
<gene>
    <name evidence="2" type="ORF">QEN58_03175</name>
</gene>
<name>A0ABY8LR53_9GAMM</name>
<dbReference type="Proteomes" id="UP001179830">
    <property type="component" value="Chromosome"/>
</dbReference>
<feature type="transmembrane region" description="Helical" evidence="1">
    <location>
        <begin position="30"/>
        <end position="51"/>
    </location>
</feature>
<dbReference type="InterPro" id="IPR037185">
    <property type="entry name" value="EmrE-like"/>
</dbReference>
<keyword evidence="1" id="KW-0812">Transmembrane</keyword>
<protein>
    <recommendedName>
        <fullName evidence="4">EamA-like transporter family protein</fullName>
    </recommendedName>
</protein>
<feature type="transmembrane region" description="Helical" evidence="1">
    <location>
        <begin position="114"/>
        <end position="132"/>
    </location>
</feature>
<keyword evidence="3" id="KW-1185">Reference proteome</keyword>
<evidence type="ECO:0000256" key="1">
    <source>
        <dbReference type="SAM" id="Phobius"/>
    </source>
</evidence>
<dbReference type="Gene3D" id="1.10.3730.20">
    <property type="match status" value="1"/>
</dbReference>
<feature type="transmembrane region" description="Helical" evidence="1">
    <location>
        <begin position="57"/>
        <end position="76"/>
    </location>
</feature>
<evidence type="ECO:0008006" key="4">
    <source>
        <dbReference type="Google" id="ProtNLM"/>
    </source>
</evidence>
<dbReference type="EMBL" id="CP122961">
    <property type="protein sequence ID" value="WGI26074.1"/>
    <property type="molecule type" value="Genomic_DNA"/>
</dbReference>
<feature type="transmembrane region" description="Helical" evidence="1">
    <location>
        <begin position="144"/>
        <end position="166"/>
    </location>
</feature>
<keyword evidence="1" id="KW-0472">Membrane</keyword>
<reference evidence="2" key="1">
    <citation type="submission" date="2023-04" db="EMBL/GenBank/DDBJ databases">
        <title>Complete genome sequence of Halomonas alkaliantarctica MSP3 isolated from marine sediment, Jeju Island.</title>
        <authorList>
            <person name="Park S.-J."/>
        </authorList>
    </citation>
    <scope>NUCLEOTIDE SEQUENCE</scope>
    <source>
        <strain evidence="2">MSP3</strain>
    </source>
</reference>
<organism evidence="2 3">
    <name type="scientific">Halomonas alkaliantarctica</name>
    <dbReference type="NCBI Taxonomy" id="232346"/>
    <lineage>
        <taxon>Bacteria</taxon>
        <taxon>Pseudomonadati</taxon>
        <taxon>Pseudomonadota</taxon>
        <taxon>Gammaproteobacteria</taxon>
        <taxon>Oceanospirillales</taxon>
        <taxon>Halomonadaceae</taxon>
        <taxon>Halomonas</taxon>
    </lineage>
</organism>
<dbReference type="SUPFAM" id="SSF103481">
    <property type="entry name" value="Multidrug resistance efflux transporter EmrE"/>
    <property type="match status" value="1"/>
</dbReference>
<feature type="transmembrane region" description="Helical" evidence="1">
    <location>
        <begin position="88"/>
        <end position="108"/>
    </location>
</feature>
<evidence type="ECO:0000313" key="2">
    <source>
        <dbReference type="EMBL" id="WGI26074.1"/>
    </source>
</evidence>
<evidence type="ECO:0000313" key="3">
    <source>
        <dbReference type="Proteomes" id="UP001179830"/>
    </source>
</evidence>